<dbReference type="RefSeq" id="YP_010246792.1">
    <property type="nucleotide sequence ID" value="NC_060137.1"/>
</dbReference>
<sequence>MWPTEVGEFMGCELGSREIVALTT</sequence>
<gene>
    <name evidence="1" type="primary">139</name>
    <name evidence="1" type="ORF">SEA_SYLEON_139</name>
</gene>
<dbReference type="EMBL" id="MN444870">
    <property type="protein sequence ID" value="QGH75862.1"/>
    <property type="molecule type" value="Genomic_DNA"/>
</dbReference>
<evidence type="ECO:0000313" key="1">
    <source>
        <dbReference type="EMBL" id="QGH75862.1"/>
    </source>
</evidence>
<evidence type="ECO:0000313" key="2">
    <source>
        <dbReference type="Proteomes" id="UP000346466"/>
    </source>
</evidence>
<keyword evidence="2" id="KW-1185">Reference proteome</keyword>
<reference evidence="1 2" key="1">
    <citation type="submission" date="2019-09" db="EMBL/GenBank/DDBJ databases">
        <authorList>
            <person name="Falcon-Lizardi N."/>
            <person name="Rios-Rosa Y."/>
            <person name="Rivera-Cruz A."/>
            <person name="Rivera-Espinal N.S."/>
            <person name="Rodriguez-Cotto F.E."/>
            <person name="Rosa-Flores A.N."/>
            <person name="Rubin M.R."/>
            <person name="Vazquez E."/>
            <person name="Molloy S.D."/>
            <person name="Garlena R.A."/>
            <person name="Russell D.A."/>
            <person name="Pope W.H."/>
            <person name="Jacobs-Sera D."/>
            <person name="Hatfull G.F."/>
        </authorList>
    </citation>
    <scope>NUCLEOTIDE SEQUENCE [LARGE SCALE GENOMIC DNA]</scope>
</reference>
<organism evidence="1 2">
    <name type="scientific">Gordonia phage Syleon</name>
    <dbReference type="NCBI Taxonomy" id="2653718"/>
    <lineage>
        <taxon>Viruses</taxon>
        <taxon>Duplodnaviria</taxon>
        <taxon>Heunggongvirae</taxon>
        <taxon>Uroviricota</taxon>
        <taxon>Caudoviricetes</taxon>
        <taxon>Deeyouvirinae</taxon>
        <taxon>Octobienvirus</taxon>
        <taxon>Octobienvirus syleon</taxon>
    </lineage>
</organism>
<proteinExistence type="predicted"/>
<dbReference type="Proteomes" id="UP000346466">
    <property type="component" value="Segment"/>
</dbReference>
<dbReference type="GeneID" id="70081364"/>
<accession>A0A5Q2WDM2</accession>
<name>A0A5Q2WDM2_9CAUD</name>
<dbReference type="KEGG" id="vg:70081364"/>
<protein>
    <submittedName>
        <fullName evidence="1">Uncharacterized protein</fullName>
    </submittedName>
</protein>